<reference evidence="12" key="2">
    <citation type="submission" date="2025-08" db="UniProtKB">
        <authorList>
            <consortium name="Ensembl"/>
        </authorList>
    </citation>
    <scope>IDENTIFICATION</scope>
</reference>
<dbReference type="Pfam" id="PF22633">
    <property type="entry name" value="F5_F8_type_C_2"/>
    <property type="match status" value="1"/>
</dbReference>
<dbReference type="PANTHER" id="PTHR45713">
    <property type="entry name" value="FTP DOMAIN-CONTAINING PROTEIN"/>
    <property type="match status" value="1"/>
</dbReference>
<reference evidence="12" key="3">
    <citation type="submission" date="2025-09" db="UniProtKB">
        <authorList>
            <consortium name="Ensembl"/>
        </authorList>
    </citation>
    <scope>IDENTIFICATION</scope>
</reference>
<reference evidence="12" key="1">
    <citation type="submission" date="2018-05" db="EMBL/GenBank/DDBJ databases">
        <authorList>
            <person name="Datahose"/>
        </authorList>
    </citation>
    <scope>NUCLEOTIDE SEQUENCE</scope>
</reference>
<dbReference type="Bgee" id="ENSACLG00000005164">
    <property type="expression patterns" value="Expressed in liver"/>
</dbReference>
<evidence type="ECO:0000256" key="8">
    <source>
        <dbReference type="ARBA" id="ARBA00022837"/>
    </source>
</evidence>
<comment type="similarity">
    <text evidence="3">Belongs to the fucolectin family.</text>
</comment>
<dbReference type="GO" id="GO:0046872">
    <property type="term" value="F:metal ion binding"/>
    <property type="evidence" value="ECO:0007669"/>
    <property type="project" value="UniProtKB-KW"/>
</dbReference>
<evidence type="ECO:0000256" key="7">
    <source>
        <dbReference type="ARBA" id="ARBA00022734"/>
    </source>
</evidence>
<keyword evidence="7" id="KW-0430">Lectin</keyword>
<comment type="subcellular location">
    <subcellularLocation>
        <location evidence="2">Secreted</location>
    </subcellularLocation>
</comment>
<evidence type="ECO:0000256" key="4">
    <source>
        <dbReference type="ARBA" id="ARBA00011233"/>
    </source>
</evidence>
<dbReference type="STRING" id="8154.ENSACLP00000007619"/>
<organism evidence="12 13">
    <name type="scientific">Astatotilapia calliptera</name>
    <name type="common">Eastern happy</name>
    <name type="synonym">Chromis callipterus</name>
    <dbReference type="NCBI Taxonomy" id="8154"/>
    <lineage>
        <taxon>Eukaryota</taxon>
        <taxon>Metazoa</taxon>
        <taxon>Chordata</taxon>
        <taxon>Craniata</taxon>
        <taxon>Vertebrata</taxon>
        <taxon>Euteleostomi</taxon>
        <taxon>Actinopterygii</taxon>
        <taxon>Neopterygii</taxon>
        <taxon>Teleostei</taxon>
        <taxon>Neoteleostei</taxon>
        <taxon>Acanthomorphata</taxon>
        <taxon>Ovalentaria</taxon>
        <taxon>Cichlomorphae</taxon>
        <taxon>Cichliformes</taxon>
        <taxon>Cichlidae</taxon>
        <taxon>African cichlids</taxon>
        <taxon>Pseudocrenilabrinae</taxon>
        <taxon>Haplochromini</taxon>
        <taxon>Astatotilapia</taxon>
    </lineage>
</organism>
<dbReference type="AlphaFoldDB" id="A0A3P8NSC3"/>
<evidence type="ECO:0000256" key="5">
    <source>
        <dbReference type="ARBA" id="ARBA00022525"/>
    </source>
</evidence>
<dbReference type="Proteomes" id="UP000265100">
    <property type="component" value="Chromosome 11"/>
</dbReference>
<dbReference type="SUPFAM" id="SSF49785">
    <property type="entry name" value="Galactose-binding domain-like"/>
    <property type="match status" value="1"/>
</dbReference>
<name>A0A3P8NSC3_ASTCA</name>
<keyword evidence="13" id="KW-1185">Reference proteome</keyword>
<dbReference type="Ensembl" id="ENSACLT00000007789.1">
    <property type="protein sequence ID" value="ENSACLP00000007619.1"/>
    <property type="gene ID" value="ENSACLG00000005164.1"/>
</dbReference>
<dbReference type="InterPro" id="IPR006585">
    <property type="entry name" value="FTP1"/>
</dbReference>
<dbReference type="GO" id="GO:0005576">
    <property type="term" value="C:extracellular region"/>
    <property type="evidence" value="ECO:0007669"/>
    <property type="project" value="UniProtKB-SubCell"/>
</dbReference>
<keyword evidence="9" id="KW-1015">Disulfide bond</keyword>
<evidence type="ECO:0000256" key="10">
    <source>
        <dbReference type="SAM" id="SignalP"/>
    </source>
</evidence>
<keyword evidence="8" id="KW-0106">Calcium</keyword>
<evidence type="ECO:0000313" key="12">
    <source>
        <dbReference type="Ensembl" id="ENSACLP00000007619.1"/>
    </source>
</evidence>
<proteinExistence type="inferred from homology"/>
<evidence type="ECO:0000313" key="13">
    <source>
        <dbReference type="Proteomes" id="UP000265100"/>
    </source>
</evidence>
<evidence type="ECO:0000256" key="2">
    <source>
        <dbReference type="ARBA" id="ARBA00004613"/>
    </source>
</evidence>
<keyword evidence="5" id="KW-0964">Secreted</keyword>
<protein>
    <recommendedName>
        <fullName evidence="11">Fucolectin tachylectin-4 pentraxin-1 domain-containing protein</fullName>
    </recommendedName>
</protein>
<dbReference type="InterPro" id="IPR008979">
    <property type="entry name" value="Galactose-bd-like_sf"/>
</dbReference>
<evidence type="ECO:0000256" key="1">
    <source>
        <dbReference type="ARBA" id="ARBA00002219"/>
    </source>
</evidence>
<dbReference type="GeneTree" id="ENSGT01060000248575"/>
<dbReference type="PANTHER" id="PTHR45713:SF8">
    <property type="entry name" value="SI:CH211-215K15.4"/>
    <property type="match status" value="1"/>
</dbReference>
<dbReference type="OMA" id="SFICIML"/>
<dbReference type="SMART" id="SM00607">
    <property type="entry name" value="FTP"/>
    <property type="match status" value="1"/>
</dbReference>
<sequence>MISFICIMLLPENVALRGKATQSTCMSTVLSAAYAAIDGNRDSDLRHGSCSHTDQQTDPWWRVDLLESYIVTSITITNRGDCCHEELNGLEIYIGNSLNNDGLNNPKVGKISEVGAGKSYTVNFAGRVEGRYVTLTLPGSERILALCEVEVYGYHAPTGENLNYYMSKCARYAAILPNSGIQSFKLILKQFNNRYMKCNKV</sequence>
<evidence type="ECO:0000256" key="9">
    <source>
        <dbReference type="ARBA" id="ARBA00023157"/>
    </source>
</evidence>
<feature type="domain" description="Fucolectin tachylectin-4 pentraxin-1" evidence="11">
    <location>
        <begin position="11"/>
        <end position="157"/>
    </location>
</feature>
<keyword evidence="6" id="KW-0479">Metal-binding</keyword>
<dbReference type="GO" id="GO:0010185">
    <property type="term" value="P:regulation of cellular defense response"/>
    <property type="evidence" value="ECO:0007669"/>
    <property type="project" value="UniProtKB-ARBA"/>
</dbReference>
<evidence type="ECO:0000256" key="3">
    <source>
        <dbReference type="ARBA" id="ARBA00010147"/>
    </source>
</evidence>
<evidence type="ECO:0000259" key="11">
    <source>
        <dbReference type="SMART" id="SM00607"/>
    </source>
</evidence>
<dbReference type="Gene3D" id="2.60.120.260">
    <property type="entry name" value="Galactose-binding domain-like"/>
    <property type="match status" value="1"/>
</dbReference>
<dbReference type="GO" id="GO:0042806">
    <property type="term" value="F:fucose binding"/>
    <property type="evidence" value="ECO:0007669"/>
    <property type="project" value="UniProtKB-ARBA"/>
</dbReference>
<evidence type="ECO:0000256" key="6">
    <source>
        <dbReference type="ARBA" id="ARBA00022723"/>
    </source>
</evidence>
<comment type="function">
    <text evidence="1">Acts as a defensive agent. Recognizes blood group fucosylated oligosaccharides including A, B, H and Lewis B-type antigens. Does not recognize Lewis A antigen and has low affinity for monovalent haptens.</text>
</comment>
<accession>A0A3P8NSC3</accession>
<comment type="subunit">
    <text evidence="4">Homotrimer.</text>
</comment>
<dbReference type="GO" id="GO:0001868">
    <property type="term" value="P:regulation of complement activation, lectin pathway"/>
    <property type="evidence" value="ECO:0007669"/>
    <property type="project" value="UniProtKB-ARBA"/>
</dbReference>
<dbReference type="InterPro" id="IPR051941">
    <property type="entry name" value="BG_Antigen-Binding_Lectin"/>
</dbReference>
<keyword evidence="10" id="KW-0732">Signal</keyword>
<feature type="signal peptide" evidence="10">
    <location>
        <begin position="1"/>
        <end position="15"/>
    </location>
</feature>
<feature type="chain" id="PRO_5018086516" description="Fucolectin tachylectin-4 pentraxin-1 domain-containing protein" evidence="10">
    <location>
        <begin position="16"/>
        <end position="201"/>
    </location>
</feature>